<dbReference type="Proteomes" id="UP000322873">
    <property type="component" value="Unassembled WGS sequence"/>
</dbReference>
<organism evidence="2 3">
    <name type="scientific">Monilinia fructicola</name>
    <name type="common">Brown rot fungus</name>
    <name type="synonym">Ciboria fructicola</name>
    <dbReference type="NCBI Taxonomy" id="38448"/>
    <lineage>
        <taxon>Eukaryota</taxon>
        <taxon>Fungi</taxon>
        <taxon>Dikarya</taxon>
        <taxon>Ascomycota</taxon>
        <taxon>Pezizomycotina</taxon>
        <taxon>Leotiomycetes</taxon>
        <taxon>Helotiales</taxon>
        <taxon>Sclerotiniaceae</taxon>
        <taxon>Monilinia</taxon>
    </lineage>
</organism>
<evidence type="ECO:0000313" key="3">
    <source>
        <dbReference type="Proteomes" id="UP000322873"/>
    </source>
</evidence>
<keyword evidence="1" id="KW-1133">Transmembrane helix</keyword>
<feature type="transmembrane region" description="Helical" evidence="1">
    <location>
        <begin position="53"/>
        <end position="72"/>
    </location>
</feature>
<proteinExistence type="predicted"/>
<evidence type="ECO:0000313" key="2">
    <source>
        <dbReference type="EMBL" id="KAA8570478.1"/>
    </source>
</evidence>
<name>A0A5M9JLW6_MONFR</name>
<keyword evidence="3" id="KW-1185">Reference proteome</keyword>
<keyword evidence="1" id="KW-0472">Membrane</keyword>
<gene>
    <name evidence="2" type="ORF">EYC84_002753</name>
</gene>
<protein>
    <submittedName>
        <fullName evidence="2">Uncharacterized protein</fullName>
    </submittedName>
</protein>
<accession>A0A5M9JLW6</accession>
<reference evidence="2 3" key="1">
    <citation type="submission" date="2019-06" db="EMBL/GenBank/DDBJ databases">
        <title>Genome Sequence of the Brown Rot Fungal Pathogen Monilinia fructicola.</title>
        <authorList>
            <person name="De Miccolis Angelini R.M."/>
            <person name="Landi L."/>
            <person name="Abate D."/>
            <person name="Pollastro S."/>
            <person name="Romanazzi G."/>
            <person name="Faretra F."/>
        </authorList>
    </citation>
    <scope>NUCLEOTIDE SEQUENCE [LARGE SCALE GENOMIC DNA]</scope>
    <source>
        <strain evidence="2 3">Mfrc123</strain>
    </source>
</reference>
<dbReference type="AlphaFoldDB" id="A0A5M9JLW6"/>
<keyword evidence="1" id="KW-0812">Transmembrane</keyword>
<evidence type="ECO:0000256" key="1">
    <source>
        <dbReference type="SAM" id="Phobius"/>
    </source>
</evidence>
<sequence length="79" mass="9240">MTKISIRFSDLTIWSDLICSHETKRCSFHFIIYVSHVLQREIHIAHPQRLSKGFLFIPLVLPIFHLSILHSTQTRSLLA</sequence>
<dbReference type="EMBL" id="VICG01000007">
    <property type="protein sequence ID" value="KAA8570478.1"/>
    <property type="molecule type" value="Genomic_DNA"/>
</dbReference>
<comment type="caution">
    <text evidence="2">The sequence shown here is derived from an EMBL/GenBank/DDBJ whole genome shotgun (WGS) entry which is preliminary data.</text>
</comment>